<dbReference type="OrthoDB" id="288942at2759"/>
<organism evidence="1 2">
    <name type="scientific">Penicillium egyptiacum</name>
    <dbReference type="NCBI Taxonomy" id="1303716"/>
    <lineage>
        <taxon>Eukaryota</taxon>
        <taxon>Fungi</taxon>
        <taxon>Dikarya</taxon>
        <taxon>Ascomycota</taxon>
        <taxon>Pezizomycotina</taxon>
        <taxon>Eurotiomycetes</taxon>
        <taxon>Eurotiomycetidae</taxon>
        <taxon>Eurotiales</taxon>
        <taxon>Aspergillaceae</taxon>
        <taxon>Penicillium</taxon>
    </lineage>
</organism>
<dbReference type="AlphaFoldDB" id="A0A9W4P629"/>
<name>A0A9W4P629_9EURO</name>
<dbReference type="EMBL" id="CAJVRC010000866">
    <property type="protein sequence ID" value="CAG8900846.1"/>
    <property type="molecule type" value="Genomic_DNA"/>
</dbReference>
<dbReference type="Proteomes" id="UP001154252">
    <property type="component" value="Unassembled WGS sequence"/>
</dbReference>
<keyword evidence="2" id="KW-1185">Reference proteome</keyword>
<accession>A0A9W4P629</accession>
<evidence type="ECO:0000313" key="2">
    <source>
        <dbReference type="Proteomes" id="UP001154252"/>
    </source>
</evidence>
<sequence>MTEPNLSPACFTKYNEQTQSNLFSLSPPEIRYDIFTYALTSASDATRPPEQDGYCMRPGYETRHRTYIELLRTCKNVYMEAWFMPFFCLEHVFRMANWDRTPGRMITVEKNAARPSLSDTRRPGCSNVTRSYSSEGPGANGGCCPLASIGFVSTSRASSEVRTKWTKLRAKWPTYGDSSEPMAPTCSLSRPIPPYLDGREVPCLADGAGCVMRCRLVSFSNTSRLQRGGLPKSPWMVSRVQIPLSKSIAAAHYLAICVGTPSGSYLEHAGISMTVPADQVVAKRIADGYVDSSDEEW</sequence>
<protein>
    <submittedName>
        <fullName evidence="1">Uncharacterized protein</fullName>
    </submittedName>
</protein>
<gene>
    <name evidence="1" type="ORF">PEGY_LOCUS6400</name>
</gene>
<proteinExistence type="predicted"/>
<comment type="caution">
    <text evidence="1">The sequence shown here is derived from an EMBL/GenBank/DDBJ whole genome shotgun (WGS) entry which is preliminary data.</text>
</comment>
<evidence type="ECO:0000313" key="1">
    <source>
        <dbReference type="EMBL" id="CAG8900846.1"/>
    </source>
</evidence>
<reference evidence="1" key="1">
    <citation type="submission" date="2021-07" db="EMBL/GenBank/DDBJ databases">
        <authorList>
            <person name="Branca A.L. A."/>
        </authorList>
    </citation>
    <scope>NUCLEOTIDE SEQUENCE</scope>
</reference>